<dbReference type="RefSeq" id="WP_125672589.1">
    <property type="nucleotide sequence ID" value="NZ_RCOS01000157.1"/>
</dbReference>
<sequence>MQVKLKILIAAFLISLFATLEIMGNIALFKEYVITSPQLLVLSILLFTIYFLGVIIASRSSYRYR</sequence>
<dbReference type="EMBL" id="RCOS01000157">
    <property type="protein sequence ID" value="RSN72365.1"/>
    <property type="molecule type" value="Genomic_DNA"/>
</dbReference>
<evidence type="ECO:0000313" key="2">
    <source>
        <dbReference type="EMBL" id="RSN72365.1"/>
    </source>
</evidence>
<keyword evidence="1" id="KW-0472">Membrane</keyword>
<comment type="caution">
    <text evidence="2">The sequence shown here is derived from an EMBL/GenBank/DDBJ whole genome shotgun (WGS) entry which is preliminary data.</text>
</comment>
<gene>
    <name evidence="2" type="ORF">D6D85_14110</name>
</gene>
<reference evidence="2 3" key="1">
    <citation type="submission" date="2018-10" db="EMBL/GenBank/DDBJ databases">
        <title>Co-occurring genomic capacity for anaerobic methane metabolism and dissimilatory sulfite reduction discovered in the Korarchaeota.</title>
        <authorList>
            <person name="Mckay L.J."/>
            <person name="Dlakic M."/>
            <person name="Fields M.W."/>
            <person name="Delmont T.O."/>
            <person name="Eren A.M."/>
            <person name="Jay Z.J."/>
            <person name="Klingelsmith K.B."/>
            <person name="Rusch D.B."/>
            <person name="Inskeep W.P."/>
        </authorList>
    </citation>
    <scope>NUCLEOTIDE SEQUENCE [LARGE SCALE GENOMIC DNA]</scope>
    <source>
        <strain evidence="2 3">MDKW</strain>
    </source>
</reference>
<keyword evidence="1" id="KW-0812">Transmembrane</keyword>
<name>A0A3R9RKL3_9CREN</name>
<accession>A0A3R9RKL3</accession>
<keyword evidence="3" id="KW-1185">Reference proteome</keyword>
<evidence type="ECO:0000256" key="1">
    <source>
        <dbReference type="SAM" id="Phobius"/>
    </source>
</evidence>
<evidence type="ECO:0000313" key="3">
    <source>
        <dbReference type="Proteomes" id="UP000277582"/>
    </source>
</evidence>
<dbReference type="AlphaFoldDB" id="A0A3R9RKL3"/>
<keyword evidence="1" id="KW-1133">Transmembrane helix</keyword>
<feature type="transmembrane region" description="Helical" evidence="1">
    <location>
        <begin position="7"/>
        <end position="27"/>
    </location>
</feature>
<protein>
    <submittedName>
        <fullName evidence="2">Uncharacterized protein</fullName>
    </submittedName>
</protein>
<organism evidence="2 3">
    <name type="scientific">Candidatus Methanodesulfokora washburnensis</name>
    <dbReference type="NCBI Taxonomy" id="2478471"/>
    <lineage>
        <taxon>Archaea</taxon>
        <taxon>Thermoproteota</taxon>
        <taxon>Candidatus Korarchaeia</taxon>
        <taxon>Candidatus Korarchaeia incertae sedis</taxon>
        <taxon>Candidatus Methanodesulfokora</taxon>
    </lineage>
</organism>
<feature type="transmembrane region" description="Helical" evidence="1">
    <location>
        <begin position="39"/>
        <end position="57"/>
    </location>
</feature>
<dbReference type="Proteomes" id="UP000277582">
    <property type="component" value="Unassembled WGS sequence"/>
</dbReference>
<proteinExistence type="predicted"/>